<sequence length="88" mass="9924">SVGGAMDPIVHCGMTKQGTLFHYNLLDSTLVIRFLGKMMVLDLPGDLFRIGRVENSLYLHTKDSKLYKATFNDDTKFVGIEFVRNIAK</sequence>
<dbReference type="Proteomes" id="UP001432322">
    <property type="component" value="Unassembled WGS sequence"/>
</dbReference>
<organism evidence="1 2">
    <name type="scientific">Pristionchus fissidentatus</name>
    <dbReference type="NCBI Taxonomy" id="1538716"/>
    <lineage>
        <taxon>Eukaryota</taxon>
        <taxon>Metazoa</taxon>
        <taxon>Ecdysozoa</taxon>
        <taxon>Nematoda</taxon>
        <taxon>Chromadorea</taxon>
        <taxon>Rhabditida</taxon>
        <taxon>Rhabditina</taxon>
        <taxon>Diplogasteromorpha</taxon>
        <taxon>Diplogasteroidea</taxon>
        <taxon>Neodiplogasteridae</taxon>
        <taxon>Pristionchus</taxon>
    </lineage>
</organism>
<accession>A0AAV5V8T0</accession>
<gene>
    <name evidence="1" type="ORF">PFISCL1PPCAC_7073</name>
</gene>
<proteinExistence type="predicted"/>
<evidence type="ECO:0000313" key="2">
    <source>
        <dbReference type="Proteomes" id="UP001432322"/>
    </source>
</evidence>
<comment type="caution">
    <text evidence="1">The sequence shown here is derived from an EMBL/GenBank/DDBJ whole genome shotgun (WGS) entry which is preliminary data.</text>
</comment>
<evidence type="ECO:0000313" key="1">
    <source>
        <dbReference type="EMBL" id="GMT15776.1"/>
    </source>
</evidence>
<feature type="non-terminal residue" evidence="1">
    <location>
        <position position="1"/>
    </location>
</feature>
<protein>
    <submittedName>
        <fullName evidence="1">Uncharacterized protein</fullName>
    </submittedName>
</protein>
<reference evidence="1" key="1">
    <citation type="submission" date="2023-10" db="EMBL/GenBank/DDBJ databases">
        <title>Genome assembly of Pristionchus species.</title>
        <authorList>
            <person name="Yoshida K."/>
            <person name="Sommer R.J."/>
        </authorList>
    </citation>
    <scope>NUCLEOTIDE SEQUENCE</scope>
    <source>
        <strain evidence="1">RS5133</strain>
    </source>
</reference>
<name>A0AAV5V8T0_9BILA</name>
<dbReference type="EMBL" id="BTSY01000002">
    <property type="protein sequence ID" value="GMT15776.1"/>
    <property type="molecule type" value="Genomic_DNA"/>
</dbReference>
<feature type="non-terminal residue" evidence="1">
    <location>
        <position position="88"/>
    </location>
</feature>
<dbReference type="AlphaFoldDB" id="A0AAV5V8T0"/>
<keyword evidence="2" id="KW-1185">Reference proteome</keyword>